<reference evidence="8" key="1">
    <citation type="journal article" date="2020" name="mSystems">
        <title>Genome- and Community-Level Interaction Insights into Carbon Utilization and Element Cycling Functions of Hydrothermarchaeota in Hydrothermal Sediment.</title>
        <authorList>
            <person name="Zhou Z."/>
            <person name="Liu Y."/>
            <person name="Xu W."/>
            <person name="Pan J."/>
            <person name="Luo Z.H."/>
            <person name="Li M."/>
        </authorList>
    </citation>
    <scope>NUCLEOTIDE SEQUENCE [LARGE SCALE GENOMIC DNA]</scope>
    <source>
        <strain evidence="8">SpSt-222</strain>
    </source>
</reference>
<dbReference type="SUPFAM" id="SSF52833">
    <property type="entry name" value="Thioredoxin-like"/>
    <property type="match status" value="1"/>
</dbReference>
<dbReference type="AlphaFoldDB" id="A0A7C2BEW5"/>
<keyword evidence="7" id="KW-0472">Membrane</keyword>
<keyword evidence="7" id="KW-1133">Transmembrane helix</keyword>
<evidence type="ECO:0000313" key="8">
    <source>
        <dbReference type="EMBL" id="HEF66447.1"/>
    </source>
</evidence>
<feature type="compositionally biased region" description="Basic and acidic residues" evidence="6">
    <location>
        <begin position="13"/>
        <end position="25"/>
    </location>
</feature>
<feature type="region of interest" description="Disordered" evidence="6">
    <location>
        <begin position="1"/>
        <end position="25"/>
    </location>
</feature>
<dbReference type="EMBL" id="DSJL01000011">
    <property type="protein sequence ID" value="HEF66447.1"/>
    <property type="molecule type" value="Genomic_DNA"/>
</dbReference>
<keyword evidence="2" id="KW-0732">Signal</keyword>
<proteinExistence type="inferred from homology"/>
<dbReference type="InterPro" id="IPR012336">
    <property type="entry name" value="Thioredoxin-like_fold"/>
</dbReference>
<keyword evidence="3" id="KW-0560">Oxidoreductase</keyword>
<keyword evidence="5" id="KW-0676">Redox-active center</keyword>
<dbReference type="PROSITE" id="PS51352">
    <property type="entry name" value="THIOREDOXIN_2"/>
    <property type="match status" value="1"/>
</dbReference>
<accession>A0A7C2BEW5</accession>
<evidence type="ECO:0000256" key="4">
    <source>
        <dbReference type="ARBA" id="ARBA00023157"/>
    </source>
</evidence>
<gene>
    <name evidence="8" type="ORF">ENP47_12750</name>
</gene>
<feature type="transmembrane region" description="Helical" evidence="7">
    <location>
        <begin position="40"/>
        <end position="59"/>
    </location>
</feature>
<dbReference type="InterPro" id="IPR036249">
    <property type="entry name" value="Thioredoxin-like_sf"/>
</dbReference>
<evidence type="ECO:0000256" key="7">
    <source>
        <dbReference type="SAM" id="Phobius"/>
    </source>
</evidence>
<dbReference type="GO" id="GO:0016491">
    <property type="term" value="F:oxidoreductase activity"/>
    <property type="evidence" value="ECO:0007669"/>
    <property type="project" value="UniProtKB-KW"/>
</dbReference>
<comment type="similarity">
    <text evidence="1">Belongs to the thioredoxin family. DsbA subfamily.</text>
</comment>
<dbReference type="PANTHER" id="PTHR13887">
    <property type="entry name" value="GLUTATHIONE S-TRANSFERASE KAPPA"/>
    <property type="match status" value="1"/>
</dbReference>
<dbReference type="Gene3D" id="3.40.30.10">
    <property type="entry name" value="Glutaredoxin"/>
    <property type="match status" value="1"/>
</dbReference>
<dbReference type="PANTHER" id="PTHR13887:SF14">
    <property type="entry name" value="DISULFIDE BOND FORMATION PROTEIN D"/>
    <property type="match status" value="1"/>
</dbReference>
<sequence length="253" mass="28521">MSTSRELPPRTGSRAEQERLSRRAQRKLEAERRARQRRRLLVIVPIVIALVAVGIGVWWNQRSAQEVAAVQMPDVSKYTSVPHDGRFLGDPNAPVHVIEWGDYQCPACKSFEQRFFPTILEQYIATGKVRWEFRDFAFIGPESARAAEAAYCALDQGKFWEFHAALYANQTGENVGAFSDRRLEEIARVVGLDVGQFRSCLRDGTHKEDVQQMVREAQSLGVRATPSFSVNGSAPFTIRSLGDLTQRIEEALP</sequence>
<organism evidence="8">
    <name type="scientific">Thermomicrobium roseum</name>
    <dbReference type="NCBI Taxonomy" id="500"/>
    <lineage>
        <taxon>Bacteria</taxon>
        <taxon>Pseudomonadati</taxon>
        <taxon>Thermomicrobiota</taxon>
        <taxon>Thermomicrobia</taxon>
        <taxon>Thermomicrobiales</taxon>
        <taxon>Thermomicrobiaceae</taxon>
        <taxon>Thermomicrobium</taxon>
    </lineage>
</organism>
<evidence type="ECO:0000256" key="5">
    <source>
        <dbReference type="ARBA" id="ARBA00023284"/>
    </source>
</evidence>
<evidence type="ECO:0000256" key="6">
    <source>
        <dbReference type="SAM" id="MobiDB-lite"/>
    </source>
</evidence>
<dbReference type="InterPro" id="IPR013766">
    <property type="entry name" value="Thioredoxin_domain"/>
</dbReference>
<protein>
    <submittedName>
        <fullName evidence="8">Disulfide bond formation protein DsbA</fullName>
    </submittedName>
</protein>
<keyword evidence="4" id="KW-1015">Disulfide bond</keyword>
<evidence type="ECO:0000256" key="1">
    <source>
        <dbReference type="ARBA" id="ARBA00005791"/>
    </source>
</evidence>
<evidence type="ECO:0000256" key="2">
    <source>
        <dbReference type="ARBA" id="ARBA00022729"/>
    </source>
</evidence>
<comment type="caution">
    <text evidence="8">The sequence shown here is derived from an EMBL/GenBank/DDBJ whole genome shotgun (WGS) entry which is preliminary data.</text>
</comment>
<dbReference type="Pfam" id="PF13462">
    <property type="entry name" value="Thioredoxin_4"/>
    <property type="match status" value="1"/>
</dbReference>
<keyword evidence="7" id="KW-0812">Transmembrane</keyword>
<name>A0A7C2BEW5_THERO</name>
<evidence type="ECO:0000256" key="3">
    <source>
        <dbReference type="ARBA" id="ARBA00023002"/>
    </source>
</evidence>